<gene>
    <name evidence="2" type="ORF">SAMN06295998_12321</name>
</gene>
<dbReference type="EMBL" id="FWYD01000023">
    <property type="protein sequence ID" value="SMD05131.1"/>
    <property type="molecule type" value="Genomic_DNA"/>
</dbReference>
<evidence type="ECO:0000313" key="3">
    <source>
        <dbReference type="Proteomes" id="UP000192330"/>
    </source>
</evidence>
<dbReference type="Pfam" id="PF13177">
    <property type="entry name" value="DNA_pol3_delta2"/>
    <property type="match status" value="1"/>
</dbReference>
<dbReference type="OrthoDB" id="9811073at2"/>
<dbReference type="SUPFAM" id="SSF52540">
    <property type="entry name" value="P-loop containing nucleoside triphosphate hydrolases"/>
    <property type="match status" value="1"/>
</dbReference>
<name>A0A1W2E5M8_9RHOB</name>
<keyword evidence="3" id="KW-1185">Reference proteome</keyword>
<accession>A0A1W2E5M8</accession>
<dbReference type="InterPro" id="IPR050238">
    <property type="entry name" value="DNA_Rep/Repair_Clamp_Loader"/>
</dbReference>
<dbReference type="PANTHER" id="PTHR11669">
    <property type="entry name" value="REPLICATION FACTOR C / DNA POLYMERASE III GAMMA-TAU SUBUNIT"/>
    <property type="match status" value="1"/>
</dbReference>
<protein>
    <submittedName>
        <fullName evidence="2">DNA polymerase-3 subunit delta</fullName>
    </submittedName>
</protein>
<proteinExistence type="predicted"/>
<sequence length="386" mass="41168">MSDDALPESDRAPGAPHPRETPEVIGQDAAKAAFLEAFNSGRLHHAWLITGPHGVGKATLAWTIARFLLAMPMPQPEGGAGLFGDALPDATPQTLDIDPDHPVSRRILAMSEPGLFLLRRPYDEKSKRLKTQITVDEVRRLKGFFSLSAVDGGRRVVIIDAADEMNISAANAVLKLLEEPPADTTLLLISHQPSHLLPTIRSRCRELRLNSLDRHGMAEALALAGIETETANTAALAELSAGSVGEAIRLVNLNGLALYDEIISLLGGLPDLDRARAIRLGESAAGRTAEDRYALLLGLLDLALVRVARTGATGQPPVIEAAPNEAGILTRLAPSPHAARAWAETAQTVSARLRHGRAVNLDPAALILDTLLKLRSTAADLARQHG</sequence>
<dbReference type="Gene3D" id="3.40.50.300">
    <property type="entry name" value="P-loop containing nucleotide triphosphate hydrolases"/>
    <property type="match status" value="1"/>
</dbReference>
<reference evidence="2 3" key="1">
    <citation type="submission" date="2017-04" db="EMBL/GenBank/DDBJ databases">
        <authorList>
            <person name="Afonso C.L."/>
            <person name="Miller P.J."/>
            <person name="Scott M.A."/>
            <person name="Spackman E."/>
            <person name="Goraichik I."/>
            <person name="Dimitrov K.M."/>
            <person name="Suarez D.L."/>
            <person name="Swayne D.E."/>
        </authorList>
    </citation>
    <scope>NUCLEOTIDE SEQUENCE [LARGE SCALE GENOMIC DNA]</scope>
    <source>
        <strain evidence="2 3">CGMCC 1.12644</strain>
    </source>
</reference>
<dbReference type="GO" id="GO:0006261">
    <property type="term" value="P:DNA-templated DNA replication"/>
    <property type="evidence" value="ECO:0007669"/>
    <property type="project" value="TreeGrafter"/>
</dbReference>
<feature type="region of interest" description="Disordered" evidence="1">
    <location>
        <begin position="1"/>
        <end position="22"/>
    </location>
</feature>
<organism evidence="2 3">
    <name type="scientific">Primorskyibacter flagellatus</name>
    <dbReference type="NCBI Taxonomy" id="1387277"/>
    <lineage>
        <taxon>Bacteria</taxon>
        <taxon>Pseudomonadati</taxon>
        <taxon>Pseudomonadota</taxon>
        <taxon>Alphaproteobacteria</taxon>
        <taxon>Rhodobacterales</taxon>
        <taxon>Roseobacteraceae</taxon>
        <taxon>Primorskyibacter</taxon>
    </lineage>
</organism>
<dbReference type="NCBIfam" id="NF005677">
    <property type="entry name" value="PRK07471.1"/>
    <property type="match status" value="1"/>
</dbReference>
<evidence type="ECO:0000256" key="1">
    <source>
        <dbReference type="SAM" id="MobiDB-lite"/>
    </source>
</evidence>
<dbReference type="InterPro" id="IPR027417">
    <property type="entry name" value="P-loop_NTPase"/>
</dbReference>
<dbReference type="PANTHER" id="PTHR11669:SF8">
    <property type="entry name" value="DNA POLYMERASE III SUBUNIT DELTA"/>
    <property type="match status" value="1"/>
</dbReference>
<dbReference type="Proteomes" id="UP000192330">
    <property type="component" value="Unassembled WGS sequence"/>
</dbReference>
<evidence type="ECO:0000313" key="2">
    <source>
        <dbReference type="EMBL" id="SMD05131.1"/>
    </source>
</evidence>
<dbReference type="GO" id="GO:0009360">
    <property type="term" value="C:DNA polymerase III complex"/>
    <property type="evidence" value="ECO:0007669"/>
    <property type="project" value="TreeGrafter"/>
</dbReference>
<dbReference type="STRING" id="1387277.SAMN06295998_12321"/>
<dbReference type="RefSeq" id="WP_084354391.1">
    <property type="nucleotide sequence ID" value="NZ_FWYD01000023.1"/>
</dbReference>
<dbReference type="AlphaFoldDB" id="A0A1W2E5M8"/>